<sequence length="237" mass="26403">MFQTIAEVAGEGPNRQRGGTPRTGEPVRRHSRLAGREGVFWRRTDRQSMRQVVLAAKRYELAGRAAGQRNGPLGSVAIEILELFANLVDFRTGRLEPSIETLMRYLKRSRDAIVRALAALRAHGFVDWLRRYVPTGNEGRGPQVQQTSNAYRLFLPPRAARLLGRMGLPVPVPDDHSHAQEQRAAEIEVYAASLSMAELPLFRVEDEDLAASLARLGAALDARKQRESVRQTESLAS</sequence>
<protein>
    <submittedName>
        <fullName evidence="2">Helix-turn-helix domain-containing protein</fullName>
    </submittedName>
</protein>
<gene>
    <name evidence="2" type="ORF">ABGN05_29650</name>
</gene>
<evidence type="ECO:0000256" key="1">
    <source>
        <dbReference type="SAM" id="MobiDB-lite"/>
    </source>
</evidence>
<proteinExistence type="predicted"/>
<dbReference type="Proteomes" id="UP001556692">
    <property type="component" value="Unassembled WGS sequence"/>
</dbReference>
<keyword evidence="3" id="KW-1185">Reference proteome</keyword>
<dbReference type="EMBL" id="JBDPGJ010000015">
    <property type="protein sequence ID" value="MEX0409793.1"/>
    <property type="molecule type" value="Genomic_DNA"/>
</dbReference>
<dbReference type="RefSeq" id="WP_367957660.1">
    <property type="nucleotide sequence ID" value="NZ_JBDPGJ010000015.1"/>
</dbReference>
<accession>A0ABV3SUA3</accession>
<feature type="region of interest" description="Disordered" evidence="1">
    <location>
        <begin position="1"/>
        <end position="29"/>
    </location>
</feature>
<evidence type="ECO:0000313" key="3">
    <source>
        <dbReference type="Proteomes" id="UP001556692"/>
    </source>
</evidence>
<name>A0ABV3SUA3_9HYPH</name>
<reference evidence="2 3" key="1">
    <citation type="submission" date="2024-05" db="EMBL/GenBank/DDBJ databases">
        <authorList>
            <person name="Jiang F."/>
        </authorList>
    </citation>
    <scope>NUCLEOTIDE SEQUENCE [LARGE SCALE GENOMIC DNA]</scope>
    <source>
        <strain evidence="2 3">LZ166</strain>
    </source>
</reference>
<organism evidence="2 3">
    <name type="scientific">Aquibium pacificus</name>
    <dbReference type="NCBI Taxonomy" id="3153579"/>
    <lineage>
        <taxon>Bacteria</taxon>
        <taxon>Pseudomonadati</taxon>
        <taxon>Pseudomonadota</taxon>
        <taxon>Alphaproteobacteria</taxon>
        <taxon>Hyphomicrobiales</taxon>
        <taxon>Phyllobacteriaceae</taxon>
        <taxon>Aquibium</taxon>
    </lineage>
</organism>
<evidence type="ECO:0000313" key="2">
    <source>
        <dbReference type="EMBL" id="MEX0409793.1"/>
    </source>
</evidence>
<comment type="caution">
    <text evidence="2">The sequence shown here is derived from an EMBL/GenBank/DDBJ whole genome shotgun (WGS) entry which is preliminary data.</text>
</comment>